<evidence type="ECO:0000313" key="2">
    <source>
        <dbReference type="Proteomes" id="UP000010467"/>
    </source>
</evidence>
<dbReference type="Proteomes" id="UP000010467">
    <property type="component" value="Chromosome"/>
</dbReference>
<dbReference type="STRING" id="937777.Deipe_1579"/>
<name>L0A2B1_DEIPD</name>
<protein>
    <submittedName>
        <fullName evidence="1">Uncharacterized protein</fullName>
    </submittedName>
</protein>
<dbReference type="HOGENOM" id="CLU_2552639_0_0_0"/>
<gene>
    <name evidence="1" type="ordered locus">Deipe_1579</name>
</gene>
<accession>L0A2B1</accession>
<reference evidence="2" key="1">
    <citation type="submission" date="2012-03" db="EMBL/GenBank/DDBJ databases">
        <title>Complete sequence of chromosome of Deinococcus peraridilitoris DSM 19664.</title>
        <authorList>
            <person name="Lucas S."/>
            <person name="Copeland A."/>
            <person name="Lapidus A."/>
            <person name="Glavina del Rio T."/>
            <person name="Dalin E."/>
            <person name="Tice H."/>
            <person name="Bruce D."/>
            <person name="Goodwin L."/>
            <person name="Pitluck S."/>
            <person name="Peters L."/>
            <person name="Mikhailova N."/>
            <person name="Lu M."/>
            <person name="Kyrpides N."/>
            <person name="Mavromatis K."/>
            <person name="Ivanova N."/>
            <person name="Brettin T."/>
            <person name="Detter J.C."/>
            <person name="Han C."/>
            <person name="Larimer F."/>
            <person name="Land M."/>
            <person name="Hauser L."/>
            <person name="Markowitz V."/>
            <person name="Cheng J.-F."/>
            <person name="Hugenholtz P."/>
            <person name="Woyke T."/>
            <person name="Wu D."/>
            <person name="Pukall R."/>
            <person name="Steenblock K."/>
            <person name="Brambilla E."/>
            <person name="Klenk H.-P."/>
            <person name="Eisen J.A."/>
        </authorList>
    </citation>
    <scope>NUCLEOTIDE SEQUENCE [LARGE SCALE GENOMIC DNA]</scope>
    <source>
        <strain evidence="2">DSM 19664 / LMG 22246 / CIP 109416 / KR-200</strain>
    </source>
</reference>
<dbReference type="EMBL" id="CP003382">
    <property type="protein sequence ID" value="AFZ67120.1"/>
    <property type="molecule type" value="Genomic_DNA"/>
</dbReference>
<evidence type="ECO:0000313" key="1">
    <source>
        <dbReference type="EMBL" id="AFZ67120.1"/>
    </source>
</evidence>
<dbReference type="RefSeq" id="WP_015235428.1">
    <property type="nucleotide sequence ID" value="NC_019793.1"/>
</dbReference>
<keyword evidence="2" id="KW-1185">Reference proteome</keyword>
<sequence length="82" mass="9120">MTSCPHDEALPADHPLTLLWAAHMNWERAFDRSCHARLEALKPGAPDNHLEIQAALDAESAALSELKYVRARLALTFPCEVD</sequence>
<proteinExistence type="predicted"/>
<dbReference type="KEGG" id="dpd:Deipe_1579"/>
<organism evidence="1 2">
    <name type="scientific">Deinococcus peraridilitoris (strain DSM 19664 / LMG 22246 / CIP 109416 / KR-200)</name>
    <dbReference type="NCBI Taxonomy" id="937777"/>
    <lineage>
        <taxon>Bacteria</taxon>
        <taxon>Thermotogati</taxon>
        <taxon>Deinococcota</taxon>
        <taxon>Deinococci</taxon>
        <taxon>Deinococcales</taxon>
        <taxon>Deinococcaceae</taxon>
        <taxon>Deinococcus</taxon>
    </lineage>
</organism>
<dbReference type="PATRIC" id="fig|937777.3.peg.1581"/>
<dbReference type="AlphaFoldDB" id="L0A2B1"/>